<evidence type="ECO:0000313" key="6">
    <source>
        <dbReference type="EMBL" id="GAJ96152.1"/>
    </source>
</evidence>
<dbReference type="Gene3D" id="3.30.70.3290">
    <property type="match status" value="1"/>
</dbReference>
<dbReference type="InterPro" id="IPR001227">
    <property type="entry name" value="Ac_transferase_dom_sf"/>
</dbReference>
<protein>
    <submittedName>
        <fullName evidence="6">Polyketide synthase</fullName>
    </submittedName>
</protein>
<evidence type="ECO:0000256" key="3">
    <source>
        <dbReference type="ARBA" id="ARBA00022679"/>
    </source>
</evidence>
<evidence type="ECO:0000259" key="4">
    <source>
        <dbReference type="PROSITE" id="PS50075"/>
    </source>
</evidence>
<dbReference type="Proteomes" id="UP000026941">
    <property type="component" value="Unassembled WGS sequence"/>
</dbReference>
<dbReference type="InterPro" id="IPR050091">
    <property type="entry name" value="PKS_NRPS_Biosynth_Enz"/>
</dbReference>
<dbReference type="SUPFAM" id="SSF53901">
    <property type="entry name" value="Thiolase-like"/>
    <property type="match status" value="1"/>
</dbReference>
<dbReference type="SUPFAM" id="SSF52151">
    <property type="entry name" value="FabD/lysophospholipase-like"/>
    <property type="match status" value="1"/>
</dbReference>
<dbReference type="RefSeq" id="WP_042475874.1">
    <property type="nucleotide sequence ID" value="NZ_BAYX01000016.1"/>
</dbReference>
<dbReference type="NCBIfam" id="TIGR01746">
    <property type="entry name" value="Thioester-redct"/>
    <property type="match status" value="1"/>
</dbReference>
<dbReference type="Gene3D" id="3.40.366.10">
    <property type="entry name" value="Malonyl-Coenzyme A Acyl Carrier Protein, domain 2"/>
    <property type="match status" value="1"/>
</dbReference>
<dbReference type="InterPro" id="IPR036736">
    <property type="entry name" value="ACP-like_sf"/>
</dbReference>
<evidence type="ECO:0000259" key="5">
    <source>
        <dbReference type="PROSITE" id="PS52004"/>
    </source>
</evidence>
<dbReference type="Pfam" id="PF00109">
    <property type="entry name" value="ketoacyl-synt"/>
    <property type="match status" value="1"/>
</dbReference>
<dbReference type="CDD" id="cd00833">
    <property type="entry name" value="PKS"/>
    <property type="match status" value="1"/>
</dbReference>
<dbReference type="Pfam" id="PF00698">
    <property type="entry name" value="Acyl_transf_1"/>
    <property type="match status" value="1"/>
</dbReference>
<accession>A0AA87Q8Y1</accession>
<dbReference type="GO" id="GO:0004315">
    <property type="term" value="F:3-oxoacyl-[acyl-carrier-protein] synthase activity"/>
    <property type="evidence" value="ECO:0007669"/>
    <property type="project" value="InterPro"/>
</dbReference>
<organism evidence="6 7">
    <name type="scientific">Rhizobium rhizogenes NBRC 13257</name>
    <dbReference type="NCBI Taxonomy" id="1220581"/>
    <lineage>
        <taxon>Bacteria</taxon>
        <taxon>Pseudomonadati</taxon>
        <taxon>Pseudomonadota</taxon>
        <taxon>Alphaproteobacteria</taxon>
        <taxon>Hyphomicrobiales</taxon>
        <taxon>Rhizobiaceae</taxon>
        <taxon>Rhizobium/Agrobacterium group</taxon>
        <taxon>Rhizobium</taxon>
    </lineage>
</organism>
<dbReference type="InterPro" id="IPR013120">
    <property type="entry name" value="FAR_NAD-bd"/>
</dbReference>
<evidence type="ECO:0000256" key="1">
    <source>
        <dbReference type="ARBA" id="ARBA00022450"/>
    </source>
</evidence>
<dbReference type="CDD" id="cd05235">
    <property type="entry name" value="SDR_e1"/>
    <property type="match status" value="1"/>
</dbReference>
<dbReference type="Pfam" id="PF07993">
    <property type="entry name" value="NAD_binding_4"/>
    <property type="match status" value="1"/>
</dbReference>
<evidence type="ECO:0000256" key="2">
    <source>
        <dbReference type="ARBA" id="ARBA00022553"/>
    </source>
</evidence>
<dbReference type="GO" id="GO:0004312">
    <property type="term" value="F:fatty acid synthase activity"/>
    <property type="evidence" value="ECO:0007669"/>
    <property type="project" value="TreeGrafter"/>
</dbReference>
<dbReference type="PROSITE" id="PS52004">
    <property type="entry name" value="KS3_2"/>
    <property type="match status" value="1"/>
</dbReference>
<dbReference type="Gene3D" id="3.40.50.720">
    <property type="entry name" value="NAD(P)-binding Rossmann-like Domain"/>
    <property type="match status" value="1"/>
</dbReference>
<dbReference type="InterPro" id="IPR016035">
    <property type="entry name" value="Acyl_Trfase/lysoPLipase"/>
</dbReference>
<dbReference type="Pfam" id="PF00550">
    <property type="entry name" value="PP-binding"/>
    <property type="match status" value="1"/>
</dbReference>
<dbReference type="InterPro" id="IPR020841">
    <property type="entry name" value="PKS_Beta-ketoAc_synthase_dom"/>
</dbReference>
<dbReference type="InterPro" id="IPR036291">
    <property type="entry name" value="NAD(P)-bd_dom_sf"/>
</dbReference>
<feature type="domain" description="Carrier" evidence="4">
    <location>
        <begin position="889"/>
        <end position="964"/>
    </location>
</feature>
<dbReference type="SMART" id="SM00827">
    <property type="entry name" value="PKS_AT"/>
    <property type="match status" value="1"/>
</dbReference>
<dbReference type="PROSITE" id="PS00606">
    <property type="entry name" value="KS3_1"/>
    <property type="match status" value="1"/>
</dbReference>
<keyword evidence="3" id="KW-0808">Transferase</keyword>
<dbReference type="InterPro" id="IPR010080">
    <property type="entry name" value="Thioester_reductase-like_dom"/>
</dbReference>
<dbReference type="Gene3D" id="1.10.1200.10">
    <property type="entry name" value="ACP-like"/>
    <property type="match status" value="1"/>
</dbReference>
<dbReference type="InterPro" id="IPR018201">
    <property type="entry name" value="Ketoacyl_synth_AS"/>
</dbReference>
<dbReference type="SUPFAM" id="SSF55048">
    <property type="entry name" value="Probable ACP-binding domain of malonyl-CoA ACP transacylase"/>
    <property type="match status" value="1"/>
</dbReference>
<dbReference type="GO" id="GO:0005886">
    <property type="term" value="C:plasma membrane"/>
    <property type="evidence" value="ECO:0007669"/>
    <property type="project" value="TreeGrafter"/>
</dbReference>
<dbReference type="SUPFAM" id="SSF51735">
    <property type="entry name" value="NAD(P)-binding Rossmann-fold domains"/>
    <property type="match status" value="1"/>
</dbReference>
<dbReference type="SMART" id="SM00825">
    <property type="entry name" value="PKS_KS"/>
    <property type="match status" value="1"/>
</dbReference>
<dbReference type="PANTHER" id="PTHR43775:SF37">
    <property type="entry name" value="SI:DKEY-61P9.11"/>
    <property type="match status" value="1"/>
</dbReference>
<dbReference type="InterPro" id="IPR006162">
    <property type="entry name" value="Ppantetheine_attach_site"/>
</dbReference>
<dbReference type="InterPro" id="IPR014030">
    <property type="entry name" value="Ketoacyl_synth_N"/>
</dbReference>
<dbReference type="Pfam" id="PF22621">
    <property type="entry name" value="CurL-like_PKS_C"/>
    <property type="match status" value="1"/>
</dbReference>
<dbReference type="EMBL" id="BAYX01000016">
    <property type="protein sequence ID" value="GAJ96152.1"/>
    <property type="molecule type" value="Genomic_DNA"/>
</dbReference>
<dbReference type="PROSITE" id="PS50075">
    <property type="entry name" value="CARRIER"/>
    <property type="match status" value="1"/>
</dbReference>
<keyword evidence="2" id="KW-0597">Phosphoprotein</keyword>
<proteinExistence type="predicted"/>
<dbReference type="GO" id="GO:0005737">
    <property type="term" value="C:cytoplasm"/>
    <property type="evidence" value="ECO:0007669"/>
    <property type="project" value="TreeGrafter"/>
</dbReference>
<dbReference type="InterPro" id="IPR014043">
    <property type="entry name" value="Acyl_transferase_dom"/>
</dbReference>
<dbReference type="Pfam" id="PF02801">
    <property type="entry name" value="Ketoacyl-synt_C"/>
    <property type="match status" value="1"/>
</dbReference>
<dbReference type="InterPro" id="IPR014031">
    <property type="entry name" value="Ketoacyl_synth_C"/>
</dbReference>
<name>A0AA87Q8Y1_RHIRH</name>
<evidence type="ECO:0000313" key="7">
    <source>
        <dbReference type="Proteomes" id="UP000026941"/>
    </source>
</evidence>
<gene>
    <name evidence="6" type="ORF">RRH01S_16_01010</name>
</gene>
<dbReference type="Gene3D" id="3.40.47.10">
    <property type="match status" value="1"/>
</dbReference>
<keyword evidence="1" id="KW-0596">Phosphopantetheine</keyword>
<dbReference type="GO" id="GO:0006633">
    <property type="term" value="P:fatty acid biosynthetic process"/>
    <property type="evidence" value="ECO:0007669"/>
    <property type="project" value="InterPro"/>
</dbReference>
<dbReference type="PROSITE" id="PS00012">
    <property type="entry name" value="PHOSPHOPANTETHEINE"/>
    <property type="match status" value="1"/>
</dbReference>
<dbReference type="InterPro" id="IPR016039">
    <property type="entry name" value="Thiolase-like"/>
</dbReference>
<dbReference type="PANTHER" id="PTHR43775">
    <property type="entry name" value="FATTY ACID SYNTHASE"/>
    <property type="match status" value="1"/>
</dbReference>
<comment type="caution">
    <text evidence="6">The sequence shown here is derived from an EMBL/GenBank/DDBJ whole genome shotgun (WGS) entry which is preliminary data.</text>
</comment>
<dbReference type="SUPFAM" id="SSF47336">
    <property type="entry name" value="ACP-like"/>
    <property type="match status" value="1"/>
</dbReference>
<dbReference type="InterPro" id="IPR016036">
    <property type="entry name" value="Malonyl_transacylase_ACP-bd"/>
</dbReference>
<reference evidence="6 7" key="1">
    <citation type="submission" date="2014-05" db="EMBL/GenBank/DDBJ databases">
        <title>Whole genome shotgun sequence of Rhizobium rhizogenes NBRC 13257.</title>
        <authorList>
            <person name="Katano-Makiyama Y."/>
            <person name="Hosoyama A."/>
            <person name="Hashimoto M."/>
            <person name="Hosoyama Y."/>
            <person name="Noguchi M."/>
            <person name="Tsuchikane K."/>
            <person name="Kimura A."/>
            <person name="Ohji S."/>
            <person name="Ichikawa N."/>
            <person name="Yamazoe A."/>
            <person name="Fujita N."/>
        </authorList>
    </citation>
    <scope>NUCLEOTIDE SEQUENCE [LARGE SCALE GENOMIC DNA]</scope>
    <source>
        <strain evidence="6 7">NBRC 13257</strain>
    </source>
</reference>
<dbReference type="InterPro" id="IPR009081">
    <property type="entry name" value="PP-bd_ACP"/>
</dbReference>
<feature type="domain" description="Ketosynthase family 3 (KS3)" evidence="5">
    <location>
        <begin position="8"/>
        <end position="423"/>
    </location>
</feature>
<dbReference type="GO" id="GO:0071770">
    <property type="term" value="P:DIM/DIP cell wall layer assembly"/>
    <property type="evidence" value="ECO:0007669"/>
    <property type="project" value="TreeGrafter"/>
</dbReference>
<sequence length="1370" mass="149591">MIDSEQPFQEIGIIGLSVRAPGIETPQQFWTELLRGSDFLDRTVREEQGRPVVSIKSEVPNWEEFDAPFFNLTPTEVRLMDPQQRLLLEMSWEAFEDAGIRIDRTGGDVGVFTATSFSRYLLEILDTDLLRNNASMRTLAQHGCYADYAASRIAYSFDFHGPAMSVGTACSSSLSAISIAVDALRDKKCDLALVGASNIRRTTDYDVEEGGIHSPEGYCRPFDARANGTVPGQGGGVVLLKRLIDAERDGDRVYASITAKSVNNDGNRKAGYAAPSVDGQIEAMRGIFDILSKNNRRVSFVEAHGTGTRIGDPIEIAAIKKAYSGHYSGPERCVIGSVKSNVGHLDSAAGIMGLIKTTLALYYKKIPPTVHFRAPNPLLEMEQSSFRVNLKTEDWITFSSSPRCALVCSLGIGGTNAYVALQEANPAVLSGVGTNQLPSLNLGDSIAPISAKNEKSAERAVDRLTDYIGSTPGIRTVDICRSLQYGRVSFDHRRAILFQEDRGTKMLSAAPAEGLGTCFLFPGQGAAVPGGILSFIDAVPQIRKAFEKCVRYLEHEHGIAVLAAIKSDTVKDIPLATALLQPVLFAVEFAIADALVFWRIMPSALIGHSLGELAALCVAGAMPLHAALDLVVKRGEVMARAPEGRMLAIKATEGDLRGRFDIRGLSIAALNGPSEIVLSGPSSAIEQLKRDLSKENVPAVDLVSNHAFHSSLMSEAAKEFASFAARRSYAEPKFEVISSTLGRRFNCDDLYGEDYWRRNIDDSVRFHDACQSAAETCSLFIECGPGSTLTRLVQNAVRSNALSTNVRAVAVTGQKPSSNLSDVKQAIGLAWVHGCNIDWERLSPARDWSRVSLPTYSFQRKHYSMIHERGPTEPRAAPRETTVVPTKLLSKESQPCSVKRAFEIVLGVEITSETASFFDLGGDSLASVALLNEISALKEGAITVAEFLDDPTVRGVKALLAKRSPKSARETAEQRDDTQTEITFTAGQPIARVNAPQTDQTVLLTGATGFLGAHLLRGLLDRSYKTVTCVIRAESPDRALGRLRAAMNDLGLWRPEDAARIEIVIGDLSESNAGLNPAMWEALADRIDHIVHSGAAVNHIYPYDKLYNVNVGSTVDFLRLAAKTKAKRFHLMSTYAVFDSEEYHNYEVITEAHCPDILPPFDRGYSRTKAVAEQVTQQAIAQGVPAAIYRLPNISGHTIHGICNLKDSIWAFVKSMVMLEAVPEIVDLDETIALPMSPANSIADAIIELMETDWSAGRRFHVFPERKVPLKTFVDHLRYRGYDLGRVSQSQWRSRVAAKRKADKSANAYLWVFDGHGDFRRPFRATFDVSVLKSNGGAKVPTSPSAADIDKYIAVMGAMKFLPQPIQFTS</sequence>